<feature type="transmembrane region" description="Helical" evidence="9">
    <location>
        <begin position="61"/>
        <end position="80"/>
    </location>
</feature>
<dbReference type="AlphaFoldDB" id="A0A9X2JQY2"/>
<evidence type="ECO:0000256" key="3">
    <source>
        <dbReference type="ARBA" id="ARBA00022538"/>
    </source>
</evidence>
<accession>A0A9X2JQY2</accession>
<keyword evidence="11" id="KW-1185">Reference proteome</keyword>
<evidence type="ECO:0000256" key="1">
    <source>
        <dbReference type="ARBA" id="ARBA00022448"/>
    </source>
</evidence>
<comment type="subunit">
    <text evidence="9">The system is composed of three essential subunits: KdpA, KdpB and KdpC.</text>
</comment>
<evidence type="ECO:0000313" key="11">
    <source>
        <dbReference type="Proteomes" id="UP001139474"/>
    </source>
</evidence>
<dbReference type="InterPro" id="IPR004623">
    <property type="entry name" value="KdpA"/>
</dbReference>
<gene>
    <name evidence="9 10" type="primary">kdpA</name>
    <name evidence="10" type="ORF">NJR55_01530</name>
</gene>
<dbReference type="GO" id="GO:0005886">
    <property type="term" value="C:plasma membrane"/>
    <property type="evidence" value="ECO:0007669"/>
    <property type="project" value="UniProtKB-SubCell"/>
</dbReference>
<keyword evidence="5 9" id="KW-0630">Potassium</keyword>
<name>A0A9X2JQY2_9GAMM</name>
<dbReference type="NCBIfam" id="TIGR00680">
    <property type="entry name" value="kdpA"/>
    <property type="match status" value="1"/>
</dbReference>
<keyword evidence="3 9" id="KW-0633">Potassium transport</keyword>
<evidence type="ECO:0000256" key="5">
    <source>
        <dbReference type="ARBA" id="ARBA00022958"/>
    </source>
</evidence>
<feature type="transmembrane region" description="Helical" evidence="9">
    <location>
        <begin position="488"/>
        <end position="513"/>
    </location>
</feature>
<evidence type="ECO:0000256" key="8">
    <source>
        <dbReference type="ARBA" id="ARBA00023136"/>
    </source>
</evidence>
<feature type="transmembrane region" description="Helical" evidence="9">
    <location>
        <begin position="534"/>
        <end position="558"/>
    </location>
</feature>
<dbReference type="GO" id="GO:0030955">
    <property type="term" value="F:potassium ion binding"/>
    <property type="evidence" value="ECO:0007669"/>
    <property type="project" value="UniProtKB-UniRule"/>
</dbReference>
<evidence type="ECO:0000256" key="4">
    <source>
        <dbReference type="ARBA" id="ARBA00022692"/>
    </source>
</evidence>
<feature type="transmembrane region" description="Helical" evidence="9">
    <location>
        <begin position="268"/>
        <end position="286"/>
    </location>
</feature>
<keyword evidence="1 9" id="KW-0813">Transport</keyword>
<sequence>MFEIILIMAIAVALAYPLGRYMTGVFSGQAHFSDRLFNPIEKVIYRCIGINPGVSMTWKSYGVAFLLSNLVLGIIAFLILKFQHVLPMNPDGIGPLSWDLALHTAVSFLTNTNQQHYSGQAQLSYLSQGTLIVTLQFVTPAMGLAVCVAMLRGMVGGRDEKFAKDGQERDLGNYYVDVVRGLTRVFIPLAAVVALILASQGVPSTFKGAQNVETLDSQSEVTEQTIPVGPVASMVAIKQLGTNGGGWYGPNSSNPLENPTPVSNAVETIALVLIPMGVVFLAGGMVRRKKFGVMSFVVMAVFSVSFIGLTVYSELQPNAAFNELAAEGSNWEGKETRFGPELSALWGTLTTQTSNGSVNAMHDSFNPVGGLMTRSGMLINGIWGGIGSGFVNFVIYVWIAVFLSGLMIGRTPELFGKKVETREITLLGSLIVLPTIVLLGFTAITVALPALTGNSNPGFHAISQVFYEYTSAFANNGSGFEGLGDDTVWWNISCVIVLILGRYLPLIIPLAIAGMMAKKRTIPTSKASLSVESVTFGVTLVAVILILNFLSFLPAAVIGPIGEALQLASLGVEG</sequence>
<dbReference type="GO" id="GO:0008556">
    <property type="term" value="F:P-type potassium transmembrane transporter activity"/>
    <property type="evidence" value="ECO:0007669"/>
    <property type="project" value="InterPro"/>
</dbReference>
<feature type="transmembrane region" description="Helical" evidence="9">
    <location>
        <begin position="130"/>
        <end position="153"/>
    </location>
</feature>
<dbReference type="PIRSF" id="PIRSF001294">
    <property type="entry name" value="K_ATPaseA"/>
    <property type="match status" value="1"/>
</dbReference>
<feature type="transmembrane region" description="Helical" evidence="9">
    <location>
        <begin position="382"/>
        <end position="403"/>
    </location>
</feature>
<comment type="function">
    <text evidence="9">Part of the high-affinity ATP-driven potassium transport (or Kdp) system, which catalyzes the hydrolysis of ATP coupled with the electrogenic transport of potassium into the cytoplasm. This subunit binds the extracellular potassium ions and delivers the ions to the membrane domain of KdpB through an intramembrane tunnel.</text>
</comment>
<dbReference type="EMBL" id="JAMZDE010000001">
    <property type="protein sequence ID" value="MCP1338263.1"/>
    <property type="molecule type" value="Genomic_DNA"/>
</dbReference>
<dbReference type="Pfam" id="PF03814">
    <property type="entry name" value="KdpA"/>
    <property type="match status" value="1"/>
</dbReference>
<evidence type="ECO:0000256" key="7">
    <source>
        <dbReference type="ARBA" id="ARBA00023065"/>
    </source>
</evidence>
<keyword evidence="2 9" id="KW-1003">Cell membrane</keyword>
<organism evidence="10 11">
    <name type="scientific">Idiomarina rhizosphaerae</name>
    <dbReference type="NCBI Taxonomy" id="2961572"/>
    <lineage>
        <taxon>Bacteria</taxon>
        <taxon>Pseudomonadati</taxon>
        <taxon>Pseudomonadota</taxon>
        <taxon>Gammaproteobacteria</taxon>
        <taxon>Alteromonadales</taxon>
        <taxon>Idiomarinaceae</taxon>
        <taxon>Idiomarina</taxon>
    </lineage>
</organism>
<feature type="transmembrane region" description="Helical" evidence="9">
    <location>
        <begin position="174"/>
        <end position="198"/>
    </location>
</feature>
<keyword evidence="6 9" id="KW-1133">Transmembrane helix</keyword>
<keyword evidence="7 9" id="KW-0406">Ion transport</keyword>
<comment type="similarity">
    <text evidence="9">Belongs to the KdpA family.</text>
</comment>
<dbReference type="PANTHER" id="PTHR30607">
    <property type="entry name" value="POTASSIUM-TRANSPORTING ATPASE A CHAIN"/>
    <property type="match status" value="1"/>
</dbReference>
<feature type="transmembrane region" description="Helical" evidence="9">
    <location>
        <begin position="293"/>
        <end position="312"/>
    </location>
</feature>
<keyword evidence="4 9" id="KW-0812">Transmembrane</keyword>
<evidence type="ECO:0000313" key="10">
    <source>
        <dbReference type="EMBL" id="MCP1338263.1"/>
    </source>
</evidence>
<dbReference type="HAMAP" id="MF_00275">
    <property type="entry name" value="KdpA"/>
    <property type="match status" value="1"/>
</dbReference>
<comment type="subcellular location">
    <subcellularLocation>
        <location evidence="9">Cell membrane</location>
        <topology evidence="9">Multi-pass membrane protein</topology>
    </subcellularLocation>
</comment>
<comment type="caution">
    <text evidence="10">The sequence shown here is derived from an EMBL/GenBank/DDBJ whole genome shotgun (WGS) entry which is preliminary data.</text>
</comment>
<feature type="transmembrane region" description="Helical" evidence="9">
    <location>
        <begin position="424"/>
        <end position="448"/>
    </location>
</feature>
<dbReference type="RefSeq" id="WP_110012938.1">
    <property type="nucleotide sequence ID" value="NZ_JAMZDE010000001.1"/>
</dbReference>
<dbReference type="PANTHER" id="PTHR30607:SF2">
    <property type="entry name" value="POTASSIUM-TRANSPORTING ATPASE POTASSIUM-BINDING SUBUNIT"/>
    <property type="match status" value="1"/>
</dbReference>
<evidence type="ECO:0000256" key="6">
    <source>
        <dbReference type="ARBA" id="ARBA00022989"/>
    </source>
</evidence>
<evidence type="ECO:0000256" key="9">
    <source>
        <dbReference type="HAMAP-Rule" id="MF_00275"/>
    </source>
</evidence>
<comment type="caution">
    <text evidence="9">Lacks conserved residue(s) required for the propagation of feature annotation.</text>
</comment>
<proteinExistence type="inferred from homology"/>
<protein>
    <recommendedName>
        <fullName evidence="9">Potassium-transporting ATPase potassium-binding subunit</fullName>
    </recommendedName>
    <alternativeName>
        <fullName evidence="9">ATP phosphohydrolase [potassium-transporting] A chain</fullName>
    </alternativeName>
    <alternativeName>
        <fullName evidence="9">Potassium-binding and translocating subunit A</fullName>
    </alternativeName>
    <alternativeName>
        <fullName evidence="9">Potassium-translocating ATPase A chain</fullName>
    </alternativeName>
</protein>
<evidence type="ECO:0000256" key="2">
    <source>
        <dbReference type="ARBA" id="ARBA00022475"/>
    </source>
</evidence>
<keyword evidence="8 9" id="KW-0472">Membrane</keyword>
<dbReference type="Proteomes" id="UP001139474">
    <property type="component" value="Unassembled WGS sequence"/>
</dbReference>
<reference evidence="10" key="1">
    <citation type="submission" date="2022-06" db="EMBL/GenBank/DDBJ databases">
        <title>Idiomarina rhizosphaerae M1R2S28.</title>
        <authorList>
            <person name="Sun J.-Q."/>
            <person name="Li L.-F."/>
        </authorList>
    </citation>
    <scope>NUCLEOTIDE SEQUENCE</scope>
    <source>
        <strain evidence="10">M1R2S28</strain>
    </source>
</reference>